<organism evidence="3 4">
    <name type="scientific">Chryseobacterium lathyri</name>
    <dbReference type="NCBI Taxonomy" id="395933"/>
    <lineage>
        <taxon>Bacteria</taxon>
        <taxon>Pseudomonadati</taxon>
        <taxon>Bacteroidota</taxon>
        <taxon>Flavobacteriia</taxon>
        <taxon>Flavobacteriales</taxon>
        <taxon>Weeksellaceae</taxon>
        <taxon>Chryseobacterium group</taxon>
        <taxon>Chryseobacterium</taxon>
    </lineage>
</organism>
<accession>A0A511YBQ6</accession>
<dbReference type="EMBL" id="BJYI01000009">
    <property type="protein sequence ID" value="GEN72635.1"/>
    <property type="molecule type" value="Genomic_DNA"/>
</dbReference>
<reference evidence="3 4" key="1">
    <citation type="submission" date="2019-07" db="EMBL/GenBank/DDBJ databases">
        <title>Whole genome shotgun sequence of Chryseobacterium lathyri NBRC 105250.</title>
        <authorList>
            <person name="Hosoyama A."/>
            <person name="Uohara A."/>
            <person name="Ohji S."/>
            <person name="Ichikawa N."/>
        </authorList>
    </citation>
    <scope>NUCLEOTIDE SEQUENCE [LARGE SCALE GENOMIC DNA]</scope>
    <source>
        <strain evidence="3 4">NBRC 105250</strain>
    </source>
</reference>
<dbReference type="PROSITE" id="PS51257">
    <property type="entry name" value="PROKAR_LIPOPROTEIN"/>
    <property type="match status" value="1"/>
</dbReference>
<proteinExistence type="predicted"/>
<feature type="domain" description="BD-FAE-like" evidence="2">
    <location>
        <begin position="52"/>
        <end position="253"/>
    </location>
</feature>
<evidence type="ECO:0000259" key="2">
    <source>
        <dbReference type="Pfam" id="PF20434"/>
    </source>
</evidence>
<dbReference type="InterPro" id="IPR049492">
    <property type="entry name" value="BD-FAE-like_dom"/>
</dbReference>
<name>A0A511YBQ6_9FLAO</name>
<dbReference type="GO" id="GO:0016787">
    <property type="term" value="F:hydrolase activity"/>
    <property type="evidence" value="ECO:0007669"/>
    <property type="project" value="UniProtKB-KW"/>
</dbReference>
<sequence>MIMDKSFVIILYFFSISLLWTGCKEKTVTLAKDISFEKEENIRYGNDPEQKLDLYTPKNRGSIKGIFVIIHGGGWRGGDKSQLTFFTLSMMKKFPDYAFANMNYRLADNHSFILPNQTKDIDNALDLLVKKSVEMKFTPEFILLGNSAGAHLSMLYGYNRIFDHKHRKKVKAIVNIVGPADLNSADFRKYSDYSFVEKHMIDSSKPTPTDITHQDIPNPIFWINETSPPTISYYGNRDQVIPISQERKLDSALIQNKVKYETYEFNGGHLDWDKAPNDEFLINKIAAFLKQTDKK</sequence>
<dbReference type="AlphaFoldDB" id="A0A511YBQ6"/>
<dbReference type="Pfam" id="PF20434">
    <property type="entry name" value="BD-FAE"/>
    <property type="match status" value="1"/>
</dbReference>
<comment type="caution">
    <text evidence="3">The sequence shown here is derived from an EMBL/GenBank/DDBJ whole genome shotgun (WGS) entry which is preliminary data.</text>
</comment>
<dbReference type="PANTHER" id="PTHR48081">
    <property type="entry name" value="AB HYDROLASE SUPERFAMILY PROTEIN C4A8.06C"/>
    <property type="match status" value="1"/>
</dbReference>
<dbReference type="InterPro" id="IPR029058">
    <property type="entry name" value="AB_hydrolase_fold"/>
</dbReference>
<gene>
    <name evidence="3" type="ORF">CLA01_27070</name>
</gene>
<evidence type="ECO:0000256" key="1">
    <source>
        <dbReference type="ARBA" id="ARBA00022801"/>
    </source>
</evidence>
<dbReference type="SUPFAM" id="SSF53474">
    <property type="entry name" value="alpha/beta-Hydrolases"/>
    <property type="match status" value="1"/>
</dbReference>
<protein>
    <recommendedName>
        <fullName evidence="2">BD-FAE-like domain-containing protein</fullName>
    </recommendedName>
</protein>
<evidence type="ECO:0000313" key="3">
    <source>
        <dbReference type="EMBL" id="GEN72635.1"/>
    </source>
</evidence>
<dbReference type="Proteomes" id="UP000321150">
    <property type="component" value="Unassembled WGS sequence"/>
</dbReference>
<dbReference type="InterPro" id="IPR050300">
    <property type="entry name" value="GDXG_lipolytic_enzyme"/>
</dbReference>
<evidence type="ECO:0000313" key="4">
    <source>
        <dbReference type="Proteomes" id="UP000321150"/>
    </source>
</evidence>
<keyword evidence="1" id="KW-0378">Hydrolase</keyword>
<dbReference type="Gene3D" id="3.40.50.1820">
    <property type="entry name" value="alpha/beta hydrolase"/>
    <property type="match status" value="1"/>
</dbReference>